<organism evidence="9 10">
    <name type="scientific">Nocardia jiangsuensis</name>
    <dbReference type="NCBI Taxonomy" id="1691563"/>
    <lineage>
        <taxon>Bacteria</taxon>
        <taxon>Bacillati</taxon>
        <taxon>Actinomycetota</taxon>
        <taxon>Actinomycetes</taxon>
        <taxon>Mycobacteriales</taxon>
        <taxon>Nocardiaceae</taxon>
        <taxon>Nocardia</taxon>
    </lineage>
</organism>
<feature type="region of interest" description="Disordered" evidence="6">
    <location>
        <begin position="275"/>
        <end position="345"/>
    </location>
</feature>
<comment type="subcellular location">
    <subcellularLocation>
        <location evidence="1">Cell membrane</location>
        <topology evidence="1">Single-pass membrane protein</topology>
    </subcellularLocation>
</comment>
<feature type="transmembrane region" description="Helical" evidence="7">
    <location>
        <begin position="403"/>
        <end position="422"/>
    </location>
</feature>
<feature type="compositionally biased region" description="Low complexity" evidence="6">
    <location>
        <begin position="230"/>
        <end position="257"/>
    </location>
</feature>
<evidence type="ECO:0000256" key="6">
    <source>
        <dbReference type="SAM" id="MobiDB-lite"/>
    </source>
</evidence>
<evidence type="ECO:0000256" key="7">
    <source>
        <dbReference type="SAM" id="Phobius"/>
    </source>
</evidence>
<feature type="transmembrane region" description="Helical" evidence="7">
    <location>
        <begin position="378"/>
        <end position="396"/>
    </location>
</feature>
<sequence length="531" mass="54210">MKTSIGDQLQQLWQTRPVRMSRQGPVAGVAAGFGRRYDIDPVLVRIAFVVSTLFGGAGIVLYLLAWLMLDDAGDPSVPPRSLLDKSQSQTKTVVLIVALAIAVSTMGPIGVGLGGSGLISMALMLGGWWLLHLRQPEPPLGLPGQPVTSFGGFPATGYPGVPAGSPLRSVGDMFRADPGPYSPYTKLPEFYVPEQDPAATTPLRAEPDAEPEGHGADLTKAAADPERIGETPATGAAETTAARSGTAGTPAAATGSGTAGLSVAAADLGTAGPSIAAADPNASSGIPTPERPNLTKSPTPAARHPFPTPVPPSWDPLGVAPLAWDLPEPTPAKTPVAPPERHPRSRLTPVTIGLAILAAGAAGSVAAAGAAWMTPAMIGGAALAVLSIGLLVGAFLRRGHGLYLAAVPLAGFVLLASLIGPMNFDRADMGEHVWTAASASTLEPAYRVNMGNATLDLRELALTENRAVQLEVRLGEAEVLLPADLTVNMTCATTMGESNCVPGISGPATPGAPVLDLNIDVVAGNVEVRRG</sequence>
<evidence type="ECO:0000256" key="3">
    <source>
        <dbReference type="ARBA" id="ARBA00022692"/>
    </source>
</evidence>
<keyword evidence="5 7" id="KW-0472">Membrane</keyword>
<protein>
    <submittedName>
        <fullName evidence="9">PspC domain-containing protein</fullName>
    </submittedName>
</protein>
<dbReference type="PANTHER" id="PTHR33885:SF3">
    <property type="entry name" value="PHAGE SHOCK PROTEIN C"/>
    <property type="match status" value="1"/>
</dbReference>
<evidence type="ECO:0000256" key="4">
    <source>
        <dbReference type="ARBA" id="ARBA00022989"/>
    </source>
</evidence>
<feature type="compositionally biased region" description="Pro residues" evidence="6">
    <location>
        <begin position="328"/>
        <end position="338"/>
    </location>
</feature>
<keyword evidence="2" id="KW-1003">Cell membrane</keyword>
<dbReference type="InterPro" id="IPR052027">
    <property type="entry name" value="PspC"/>
</dbReference>
<dbReference type="Pfam" id="PF04024">
    <property type="entry name" value="PspC"/>
    <property type="match status" value="1"/>
</dbReference>
<feature type="compositionally biased region" description="Basic and acidic residues" evidence="6">
    <location>
        <begin position="205"/>
        <end position="229"/>
    </location>
</feature>
<evidence type="ECO:0000313" key="9">
    <source>
        <dbReference type="EMBL" id="MFC3964641.1"/>
    </source>
</evidence>
<reference evidence="10" key="1">
    <citation type="journal article" date="2019" name="Int. J. Syst. Evol. Microbiol.">
        <title>The Global Catalogue of Microorganisms (GCM) 10K type strain sequencing project: providing services to taxonomists for standard genome sequencing and annotation.</title>
        <authorList>
            <consortium name="The Broad Institute Genomics Platform"/>
            <consortium name="The Broad Institute Genome Sequencing Center for Infectious Disease"/>
            <person name="Wu L."/>
            <person name="Ma J."/>
        </authorList>
    </citation>
    <scope>NUCLEOTIDE SEQUENCE [LARGE SCALE GENOMIC DNA]</scope>
    <source>
        <strain evidence="10">CGMCC 4.7330</strain>
    </source>
</reference>
<keyword evidence="10" id="KW-1185">Reference proteome</keyword>
<dbReference type="PANTHER" id="PTHR33885">
    <property type="entry name" value="PHAGE SHOCK PROTEIN C"/>
    <property type="match status" value="1"/>
</dbReference>
<keyword evidence="4 7" id="KW-1133">Transmembrane helix</keyword>
<feature type="transmembrane region" description="Helical" evidence="7">
    <location>
        <begin position="350"/>
        <end position="372"/>
    </location>
</feature>
<evidence type="ECO:0000259" key="8">
    <source>
        <dbReference type="Pfam" id="PF04024"/>
    </source>
</evidence>
<accession>A0ABV8DYN4</accession>
<feature type="transmembrane region" description="Helical" evidence="7">
    <location>
        <begin position="42"/>
        <end position="69"/>
    </location>
</feature>
<comment type="caution">
    <text evidence="9">The sequence shown here is derived from an EMBL/GenBank/DDBJ whole genome shotgun (WGS) entry which is preliminary data.</text>
</comment>
<dbReference type="EMBL" id="JBHSAX010000017">
    <property type="protein sequence ID" value="MFC3964641.1"/>
    <property type="molecule type" value="Genomic_DNA"/>
</dbReference>
<keyword evidence="3 7" id="KW-0812">Transmembrane</keyword>
<evidence type="ECO:0000256" key="5">
    <source>
        <dbReference type="ARBA" id="ARBA00023136"/>
    </source>
</evidence>
<evidence type="ECO:0000256" key="1">
    <source>
        <dbReference type="ARBA" id="ARBA00004162"/>
    </source>
</evidence>
<gene>
    <name evidence="9" type="ORF">ACFO0B_21870</name>
</gene>
<evidence type="ECO:0000313" key="10">
    <source>
        <dbReference type="Proteomes" id="UP001595696"/>
    </source>
</evidence>
<feature type="transmembrane region" description="Helical" evidence="7">
    <location>
        <begin position="90"/>
        <end position="107"/>
    </location>
</feature>
<proteinExistence type="predicted"/>
<evidence type="ECO:0000256" key="2">
    <source>
        <dbReference type="ARBA" id="ARBA00022475"/>
    </source>
</evidence>
<feature type="domain" description="Phage shock protein PspC N-terminal" evidence="8">
    <location>
        <begin position="16"/>
        <end position="71"/>
    </location>
</feature>
<dbReference type="Proteomes" id="UP001595696">
    <property type="component" value="Unassembled WGS sequence"/>
</dbReference>
<name>A0ABV8DYN4_9NOCA</name>
<feature type="region of interest" description="Disordered" evidence="6">
    <location>
        <begin position="199"/>
        <end position="257"/>
    </location>
</feature>
<dbReference type="RefSeq" id="WP_378614394.1">
    <property type="nucleotide sequence ID" value="NZ_JBHSAX010000017.1"/>
</dbReference>
<dbReference type="InterPro" id="IPR007168">
    <property type="entry name" value="Phageshock_PspC_N"/>
</dbReference>